<organism evidence="2 3">
    <name type="scientific">Allostreptomyces psammosilenae</name>
    <dbReference type="NCBI Taxonomy" id="1892865"/>
    <lineage>
        <taxon>Bacteria</taxon>
        <taxon>Bacillati</taxon>
        <taxon>Actinomycetota</taxon>
        <taxon>Actinomycetes</taxon>
        <taxon>Kitasatosporales</taxon>
        <taxon>Streptomycetaceae</taxon>
        <taxon>Allostreptomyces</taxon>
    </lineage>
</organism>
<dbReference type="EMBL" id="JACBZD010000001">
    <property type="protein sequence ID" value="NYI06491.1"/>
    <property type="molecule type" value="Genomic_DNA"/>
</dbReference>
<dbReference type="Gene3D" id="1.20.120.680">
    <property type="entry name" value="Formiminotetrahydrofolate cyclodeaminase monomer, up-and-down helical bundle"/>
    <property type="match status" value="1"/>
</dbReference>
<accession>A0A853A742</accession>
<dbReference type="Pfam" id="PF04961">
    <property type="entry name" value="FTCD_C"/>
    <property type="match status" value="1"/>
</dbReference>
<keyword evidence="3" id="KW-1185">Reference proteome</keyword>
<protein>
    <submittedName>
        <fullName evidence="2">Formiminotetrahydrofolate cyclodeaminase</fullName>
    </submittedName>
</protein>
<dbReference type="AlphaFoldDB" id="A0A853A742"/>
<dbReference type="Proteomes" id="UP000567795">
    <property type="component" value="Unassembled WGS sequence"/>
</dbReference>
<dbReference type="SUPFAM" id="SSF101262">
    <property type="entry name" value="Methenyltetrahydrofolate cyclohydrolase-like"/>
    <property type="match status" value="1"/>
</dbReference>
<evidence type="ECO:0000259" key="1">
    <source>
        <dbReference type="Pfam" id="PF04961"/>
    </source>
</evidence>
<proteinExistence type="predicted"/>
<feature type="domain" description="Cyclodeaminase/cyclohydrolase" evidence="1">
    <location>
        <begin position="5"/>
        <end position="173"/>
    </location>
</feature>
<name>A0A853A742_9ACTN</name>
<sequence length="205" mass="21562">MRSTTIDDYLDQLAARVPAPGGGAAAALHAAQGAALLAMVARYSDGERYARDRPAIEKVREDSDALRATAVELAERDAAAFTLVTDAYRLPKGTEEERAARGRAIADALLGAARPPAAVIDVCQDLVTLAEELLPLCNRSVVTDVAAAAEAVRAAATTARVNVEVNLAGIDAELRAPFVAAVSSVDDLTRRTDRVTAAVREEITR</sequence>
<comment type="caution">
    <text evidence="2">The sequence shown here is derived from an EMBL/GenBank/DDBJ whole genome shotgun (WGS) entry which is preliminary data.</text>
</comment>
<reference evidence="2 3" key="1">
    <citation type="submission" date="2020-07" db="EMBL/GenBank/DDBJ databases">
        <title>Sequencing the genomes of 1000 actinobacteria strains.</title>
        <authorList>
            <person name="Klenk H.-P."/>
        </authorList>
    </citation>
    <scope>NUCLEOTIDE SEQUENCE [LARGE SCALE GENOMIC DNA]</scope>
    <source>
        <strain evidence="2 3">DSM 42178</strain>
    </source>
</reference>
<dbReference type="InterPro" id="IPR036178">
    <property type="entry name" value="Formintransfe-cycloase-like_sf"/>
</dbReference>
<evidence type="ECO:0000313" key="2">
    <source>
        <dbReference type="EMBL" id="NYI06491.1"/>
    </source>
</evidence>
<gene>
    <name evidence="2" type="ORF">FHU37_003434</name>
</gene>
<dbReference type="RefSeq" id="WP_179815066.1">
    <property type="nucleotide sequence ID" value="NZ_JACBZD010000001.1"/>
</dbReference>
<dbReference type="InterPro" id="IPR007044">
    <property type="entry name" value="Cyclodeamin/CycHdrlase"/>
</dbReference>
<dbReference type="GO" id="GO:0003824">
    <property type="term" value="F:catalytic activity"/>
    <property type="evidence" value="ECO:0007669"/>
    <property type="project" value="InterPro"/>
</dbReference>
<evidence type="ECO:0000313" key="3">
    <source>
        <dbReference type="Proteomes" id="UP000567795"/>
    </source>
</evidence>